<dbReference type="Proteomes" id="UP000663834">
    <property type="component" value="Unassembled WGS sequence"/>
</dbReference>
<sequence>MSKVGASGNINIDIFSGIKDLAKMFNDQSVDRGEATQLIVDHFTRSFADKNCIVCHSPHIQSLNGMKHDHIELPRKVGTIGYEIYVFDDGEFTNLGDGGYINWAFAGNFVRDPENDKIVHFFKRE</sequence>
<proteinExistence type="predicted"/>
<dbReference type="EMBL" id="CAJNOW010001195">
    <property type="protein sequence ID" value="CAF1309919.1"/>
    <property type="molecule type" value="Genomic_DNA"/>
</dbReference>
<dbReference type="OrthoDB" id="1934598at2759"/>
<organism evidence="1 3">
    <name type="scientific">Rotaria magnacalcarata</name>
    <dbReference type="NCBI Taxonomy" id="392030"/>
    <lineage>
        <taxon>Eukaryota</taxon>
        <taxon>Metazoa</taxon>
        <taxon>Spiralia</taxon>
        <taxon>Gnathifera</taxon>
        <taxon>Rotifera</taxon>
        <taxon>Eurotatoria</taxon>
        <taxon>Bdelloidea</taxon>
        <taxon>Philodinida</taxon>
        <taxon>Philodinidae</taxon>
        <taxon>Rotaria</taxon>
    </lineage>
</organism>
<comment type="caution">
    <text evidence="1">The sequence shown here is derived from an EMBL/GenBank/DDBJ whole genome shotgun (WGS) entry which is preliminary data.</text>
</comment>
<reference evidence="1" key="1">
    <citation type="submission" date="2021-02" db="EMBL/GenBank/DDBJ databases">
        <authorList>
            <person name="Nowell W R."/>
        </authorList>
    </citation>
    <scope>NUCLEOTIDE SEQUENCE</scope>
</reference>
<accession>A0A815EAK0</accession>
<evidence type="ECO:0000313" key="3">
    <source>
        <dbReference type="Proteomes" id="UP000663834"/>
    </source>
</evidence>
<gene>
    <name evidence="2" type="ORF">GIL414_LOCUS37624</name>
    <name evidence="1" type="ORF">KQP761_LOCUS5203</name>
</gene>
<protein>
    <submittedName>
        <fullName evidence="1">Uncharacterized protein</fullName>
    </submittedName>
</protein>
<dbReference type="EMBL" id="CAJOBJ010097153">
    <property type="protein sequence ID" value="CAF4570027.1"/>
    <property type="molecule type" value="Genomic_DNA"/>
</dbReference>
<name>A0A815EAK0_9BILA</name>
<evidence type="ECO:0000313" key="1">
    <source>
        <dbReference type="EMBL" id="CAF1309919.1"/>
    </source>
</evidence>
<dbReference type="Proteomes" id="UP000681720">
    <property type="component" value="Unassembled WGS sequence"/>
</dbReference>
<dbReference type="AlphaFoldDB" id="A0A815EAK0"/>
<evidence type="ECO:0000313" key="2">
    <source>
        <dbReference type="EMBL" id="CAF4570027.1"/>
    </source>
</evidence>